<evidence type="ECO:0000313" key="6">
    <source>
        <dbReference type="EMBL" id="AQS50313.1"/>
    </source>
</evidence>
<keyword evidence="2 5" id="KW-0812">Transmembrane</keyword>
<organism evidence="6 7">
    <name type="scientific">Thioclava nitratireducens</name>
    <dbReference type="NCBI Taxonomy" id="1915078"/>
    <lineage>
        <taxon>Bacteria</taxon>
        <taxon>Pseudomonadati</taxon>
        <taxon>Pseudomonadota</taxon>
        <taxon>Alphaproteobacteria</taxon>
        <taxon>Rhodobacterales</taxon>
        <taxon>Paracoccaceae</taxon>
        <taxon>Thioclava</taxon>
    </lineage>
</organism>
<evidence type="ECO:0000256" key="2">
    <source>
        <dbReference type="ARBA" id="ARBA00022692"/>
    </source>
</evidence>
<evidence type="ECO:0008006" key="8">
    <source>
        <dbReference type="Google" id="ProtNLM"/>
    </source>
</evidence>
<evidence type="ECO:0000313" key="7">
    <source>
        <dbReference type="Proteomes" id="UP000185622"/>
    </source>
</evidence>
<evidence type="ECO:0000256" key="5">
    <source>
        <dbReference type="SAM" id="Phobius"/>
    </source>
</evidence>
<keyword evidence="6" id="KW-0614">Plasmid</keyword>
<feature type="transmembrane region" description="Helical" evidence="5">
    <location>
        <begin position="72"/>
        <end position="96"/>
    </location>
</feature>
<proteinExistence type="predicted"/>
<sequence>MVLANMAAGTFEGELPDEMLEFWGIGQKSVWSGDFSRLLTGTFLSHDVEMFFRQVIFASLALGYTERARGSWGAAATFFGLDIGSTLVLLTAVWLLPSLSEVSALNDVGMSMGGFGLAGLAIAGSRYRWRLCFAVLLGISLKIAVDFEPLTDIGHVIALFLGFVAGLLIRRKKTTGRPA</sequence>
<name>A0ABN4XL05_9RHOB</name>
<geneLocation type="plasmid" evidence="6 7">
    <name>unnamed2</name>
</geneLocation>
<keyword evidence="7" id="KW-1185">Reference proteome</keyword>
<accession>A0ABN4XL05</accession>
<keyword evidence="3 5" id="KW-1133">Transmembrane helix</keyword>
<dbReference type="Proteomes" id="UP000185622">
    <property type="component" value="Plasmid unnamed2"/>
</dbReference>
<evidence type="ECO:0000256" key="4">
    <source>
        <dbReference type="ARBA" id="ARBA00023136"/>
    </source>
</evidence>
<comment type="subcellular location">
    <subcellularLocation>
        <location evidence="1">Membrane</location>
        <topology evidence="1">Multi-pass membrane protein</topology>
    </subcellularLocation>
</comment>
<protein>
    <recommendedName>
        <fullName evidence="8">Peptidase S54 rhomboid domain-containing protein</fullName>
    </recommendedName>
</protein>
<evidence type="ECO:0000256" key="1">
    <source>
        <dbReference type="ARBA" id="ARBA00004141"/>
    </source>
</evidence>
<dbReference type="Gene3D" id="1.20.1540.10">
    <property type="entry name" value="Rhomboid-like"/>
    <property type="match status" value="1"/>
</dbReference>
<evidence type="ECO:0000256" key="3">
    <source>
        <dbReference type="ARBA" id="ARBA00022989"/>
    </source>
</evidence>
<gene>
    <name evidence="6" type="ORF">BMG03_20150</name>
</gene>
<dbReference type="EMBL" id="CP019439">
    <property type="protein sequence ID" value="AQS50313.1"/>
    <property type="molecule type" value="Genomic_DNA"/>
</dbReference>
<dbReference type="SUPFAM" id="SSF144091">
    <property type="entry name" value="Rhomboid-like"/>
    <property type="match status" value="1"/>
</dbReference>
<dbReference type="InterPro" id="IPR035952">
    <property type="entry name" value="Rhomboid-like_sf"/>
</dbReference>
<reference evidence="6 7" key="1">
    <citation type="submission" date="2017-01" db="EMBL/GenBank/DDBJ databases">
        <title>The complete genome sequence of a sulfur-oxidizing marine bacterium Thioclava sp. 25B10_4T.</title>
        <authorList>
            <person name="Liu Y."/>
            <person name="Lai Q."/>
            <person name="Shao Z."/>
        </authorList>
    </citation>
    <scope>NUCLEOTIDE SEQUENCE [LARGE SCALE GENOMIC DNA]</scope>
    <source>
        <strain evidence="6 7">25B10_4</strain>
        <plasmid evidence="6 7">unnamed2</plasmid>
    </source>
</reference>
<feature type="transmembrane region" description="Helical" evidence="5">
    <location>
        <begin position="153"/>
        <end position="169"/>
    </location>
</feature>
<keyword evidence="4 5" id="KW-0472">Membrane</keyword>